<dbReference type="Proteomes" id="UP001321018">
    <property type="component" value="Unassembled WGS sequence"/>
</dbReference>
<feature type="region of interest" description="Disordered" evidence="1">
    <location>
        <begin position="355"/>
        <end position="375"/>
    </location>
</feature>
<dbReference type="RefSeq" id="WP_338003819.1">
    <property type="nucleotide sequence ID" value="NZ_JAOPKA010000006.1"/>
</dbReference>
<dbReference type="SUPFAM" id="SSF56747">
    <property type="entry name" value="Prim-pol domain"/>
    <property type="match status" value="1"/>
</dbReference>
<organism evidence="2 3">
    <name type="scientific">Natronoglomus mannanivorans</name>
    <dbReference type="NCBI Taxonomy" id="2979990"/>
    <lineage>
        <taxon>Archaea</taxon>
        <taxon>Methanobacteriati</taxon>
        <taxon>Methanobacteriota</taxon>
        <taxon>Stenosarchaea group</taxon>
        <taxon>Halobacteria</taxon>
        <taxon>Halobacteriales</taxon>
        <taxon>Natrialbaceae</taxon>
        <taxon>Natronoglomus</taxon>
    </lineage>
</organism>
<sequence>MSGCNSIATELQDKCEKADHVLYPIHIESDVYHKEDPQTLIEWFREFVQEYLEVPFYSCTFYFSGNRSIHVHVPRFLSGEDHRKRLKELAEDFCEETDAELDCGLYSRKRLFRLPGVEHKKSTLPKVEIEPEWGHDKIISKASTEEIEVPDTYADVLQRIFVSQEELLVNAPELSADDSLHLFRILDSDKTVLDLSSDDQEIEPPLIERDQYPAKSEDILKWLQYNAKEFSPYANADGNPRSVAAVKMKGGAFARKDKRSGAAMIPAYFYGAISCDDQFTKEQKHAPLQLSKRDYQKWDYEVGEHVVIIGGRSRNSRIMCVDSWTATVVGHALTGESASREAALDYLVNEGHDIGKESSSEPASTGRWESTQSSTTHIQNTEAAALQRQAEKEGIETLSHKERFRVACRLLQLGWEPAWEWFKQQFGANFKPDLTGRYFLDIINRYPEDYTHVELPRS</sequence>
<reference evidence="2" key="1">
    <citation type="submission" date="2022-09" db="EMBL/GenBank/DDBJ databases">
        <title>Enrichment on poylsaccharides allowed isolation of novel metabolic and taxonomic groups of Haloarchaea.</title>
        <authorList>
            <person name="Sorokin D.Y."/>
            <person name="Elcheninov A.G."/>
            <person name="Khizhniak T.V."/>
            <person name="Kolganova T.V."/>
            <person name="Kublanov I.V."/>
        </authorList>
    </citation>
    <scope>NUCLEOTIDE SEQUENCE</scope>
    <source>
        <strain evidence="2">AArc-xg1-1</strain>
    </source>
</reference>
<name>A0AAP2YYQ9_9EURY</name>
<gene>
    <name evidence="2" type="ORF">OB960_11305</name>
</gene>
<dbReference type="EMBL" id="JAOPKA010000006">
    <property type="protein sequence ID" value="MCU4741984.1"/>
    <property type="molecule type" value="Genomic_DNA"/>
</dbReference>
<protein>
    <submittedName>
        <fullName evidence="2">Uncharacterized protein</fullName>
    </submittedName>
</protein>
<proteinExistence type="predicted"/>
<evidence type="ECO:0000313" key="3">
    <source>
        <dbReference type="Proteomes" id="UP001321018"/>
    </source>
</evidence>
<dbReference type="Gene3D" id="3.90.920.10">
    <property type="entry name" value="DNA primase, PRIM domain"/>
    <property type="match status" value="1"/>
</dbReference>
<evidence type="ECO:0000313" key="2">
    <source>
        <dbReference type="EMBL" id="MCU4741984.1"/>
    </source>
</evidence>
<accession>A0AAP2YYQ9</accession>
<evidence type="ECO:0000256" key="1">
    <source>
        <dbReference type="SAM" id="MobiDB-lite"/>
    </source>
</evidence>
<comment type="caution">
    <text evidence="2">The sequence shown here is derived from an EMBL/GenBank/DDBJ whole genome shotgun (WGS) entry which is preliminary data.</text>
</comment>
<feature type="compositionally biased region" description="Polar residues" evidence="1">
    <location>
        <begin position="360"/>
        <end position="375"/>
    </location>
</feature>
<dbReference type="AlphaFoldDB" id="A0AAP2YYQ9"/>